<dbReference type="CDD" id="cd12317">
    <property type="entry name" value="RRM4_RBM19_RRM3_MRD1"/>
    <property type="match status" value="1"/>
</dbReference>
<dbReference type="Pfam" id="PF00134">
    <property type="entry name" value="Cyclin_N"/>
    <property type="match status" value="1"/>
</dbReference>
<dbReference type="Pfam" id="PF00076">
    <property type="entry name" value="RRM_1"/>
    <property type="match status" value="5"/>
</dbReference>
<feature type="compositionally biased region" description="Low complexity" evidence="5">
    <location>
        <begin position="317"/>
        <end position="342"/>
    </location>
</feature>
<feature type="compositionally biased region" description="Polar residues" evidence="5">
    <location>
        <begin position="798"/>
        <end position="816"/>
    </location>
</feature>
<dbReference type="InterPro" id="IPR056988">
    <property type="entry name" value="Zn_ribbon_pln"/>
</dbReference>
<dbReference type="InterPro" id="IPR035979">
    <property type="entry name" value="RBD_domain_sf"/>
</dbReference>
<feature type="compositionally biased region" description="Basic residues" evidence="5">
    <location>
        <begin position="381"/>
        <end position="390"/>
    </location>
</feature>
<feature type="compositionally biased region" description="Acidic residues" evidence="5">
    <location>
        <begin position="1230"/>
        <end position="1251"/>
    </location>
</feature>
<comment type="caution">
    <text evidence="8">The sequence shown here is derived from an EMBL/GenBank/DDBJ whole genome shotgun (WGS) entry which is preliminary data.</text>
</comment>
<feature type="region of interest" description="Disordered" evidence="5">
    <location>
        <begin position="1380"/>
        <end position="1404"/>
    </location>
</feature>
<name>A0ABQ7NTQ5_BRACM</name>
<evidence type="ECO:0000313" key="8">
    <source>
        <dbReference type="EMBL" id="KAG5413470.1"/>
    </source>
</evidence>
<dbReference type="InterPro" id="IPR018253">
    <property type="entry name" value="DnaJ_domain_CS"/>
</dbReference>
<keyword evidence="4" id="KW-0195">Cyclin</keyword>
<feature type="compositionally biased region" description="Acidic residues" evidence="5">
    <location>
        <begin position="1261"/>
        <end position="1282"/>
    </location>
</feature>
<accession>A0ABQ7NTQ5</accession>
<evidence type="ECO:0000256" key="5">
    <source>
        <dbReference type="SAM" id="MobiDB-lite"/>
    </source>
</evidence>
<feature type="compositionally biased region" description="Basic and acidic residues" evidence="5">
    <location>
        <begin position="932"/>
        <end position="945"/>
    </location>
</feature>
<dbReference type="InterPro" id="IPR013763">
    <property type="entry name" value="Cyclin-like_dom"/>
</dbReference>
<feature type="domain" description="J" evidence="6">
    <location>
        <begin position="67"/>
        <end position="131"/>
    </location>
</feature>
<dbReference type="Gene3D" id="3.30.70.330">
    <property type="match status" value="5"/>
</dbReference>
<dbReference type="InterPro" id="IPR000504">
    <property type="entry name" value="RRM_dom"/>
</dbReference>
<feature type="compositionally biased region" description="Basic and acidic residues" evidence="5">
    <location>
        <begin position="826"/>
        <end position="852"/>
    </location>
</feature>
<feature type="compositionally biased region" description="Low complexity" evidence="5">
    <location>
        <begin position="767"/>
        <end position="784"/>
    </location>
</feature>
<feature type="compositionally biased region" description="Low complexity" evidence="5">
    <location>
        <begin position="362"/>
        <end position="380"/>
    </location>
</feature>
<feature type="compositionally biased region" description="Basic and acidic residues" evidence="5">
    <location>
        <begin position="1004"/>
        <end position="1030"/>
    </location>
</feature>
<feature type="region of interest" description="Disordered" evidence="5">
    <location>
        <begin position="1160"/>
        <end position="1294"/>
    </location>
</feature>
<feature type="domain" description="RRM" evidence="7">
    <location>
        <begin position="1026"/>
        <end position="1103"/>
    </location>
</feature>
<dbReference type="InterPro" id="IPR003954">
    <property type="entry name" value="RRM_euk-type"/>
</dbReference>
<dbReference type="PROSITE" id="PS50076">
    <property type="entry name" value="DNAJ_2"/>
    <property type="match status" value="1"/>
</dbReference>
<reference evidence="8 9" key="1">
    <citation type="submission" date="2021-03" db="EMBL/GenBank/DDBJ databases">
        <authorList>
            <person name="King G.J."/>
            <person name="Bancroft I."/>
            <person name="Baten A."/>
            <person name="Bloomfield J."/>
            <person name="Borpatragohain P."/>
            <person name="He Z."/>
            <person name="Irish N."/>
            <person name="Irwin J."/>
            <person name="Liu K."/>
            <person name="Mauleon R.P."/>
            <person name="Moore J."/>
            <person name="Morris R."/>
            <person name="Ostergaard L."/>
            <person name="Wang B."/>
            <person name="Wells R."/>
        </authorList>
    </citation>
    <scope>NUCLEOTIDE SEQUENCE [LARGE SCALE GENOMIC DNA]</scope>
    <source>
        <strain evidence="8">R-o-18</strain>
        <tissue evidence="8">Leaf</tissue>
    </source>
</reference>
<dbReference type="CDD" id="cd20588">
    <property type="entry name" value="CYCLIN_AcCycT_rpt2"/>
    <property type="match status" value="1"/>
</dbReference>
<dbReference type="InterPro" id="IPR036869">
    <property type="entry name" value="J_dom_sf"/>
</dbReference>
<dbReference type="SMART" id="SM00361">
    <property type="entry name" value="RRM_1"/>
    <property type="match status" value="3"/>
</dbReference>
<evidence type="ECO:0000256" key="4">
    <source>
        <dbReference type="RuleBase" id="RU000383"/>
    </source>
</evidence>
<dbReference type="CDD" id="cd12565">
    <property type="entry name" value="RRM1_MRD1"/>
    <property type="match status" value="1"/>
</dbReference>
<feature type="compositionally biased region" description="Low complexity" evidence="5">
    <location>
        <begin position="266"/>
        <end position="284"/>
    </location>
</feature>
<dbReference type="CDD" id="cd12320">
    <property type="entry name" value="RRM6_RBM19_RRM5_MRD1"/>
    <property type="match status" value="1"/>
</dbReference>
<dbReference type="EMBL" id="JADBGQ010000001">
    <property type="protein sequence ID" value="KAG5413470.1"/>
    <property type="molecule type" value="Genomic_DNA"/>
</dbReference>
<feature type="region of interest" description="Disordered" evidence="5">
    <location>
        <begin position="1105"/>
        <end position="1146"/>
    </location>
</feature>
<feature type="compositionally biased region" description="Basic and acidic residues" evidence="5">
    <location>
        <begin position="303"/>
        <end position="313"/>
    </location>
</feature>
<dbReference type="PANTHER" id="PTHR10026">
    <property type="entry name" value="CYCLIN"/>
    <property type="match status" value="1"/>
</dbReference>
<dbReference type="SUPFAM" id="SSF46565">
    <property type="entry name" value="Chaperone J-domain"/>
    <property type="match status" value="1"/>
</dbReference>
<evidence type="ECO:0000259" key="6">
    <source>
        <dbReference type="PROSITE" id="PS50076"/>
    </source>
</evidence>
<dbReference type="SUPFAM" id="SSF47954">
    <property type="entry name" value="Cyclin-like"/>
    <property type="match status" value="2"/>
</dbReference>
<feature type="compositionally biased region" description="Basic and acidic residues" evidence="5">
    <location>
        <begin position="1119"/>
        <end position="1146"/>
    </location>
</feature>
<dbReference type="Pfam" id="PF00226">
    <property type="entry name" value="DnaJ"/>
    <property type="match status" value="1"/>
</dbReference>
<feature type="compositionally biased region" description="Basic and acidic residues" evidence="5">
    <location>
        <begin position="138"/>
        <end position="156"/>
    </location>
</feature>
<dbReference type="Pfam" id="PF21797">
    <property type="entry name" value="CycT2-like_C"/>
    <property type="match status" value="1"/>
</dbReference>
<dbReference type="Gene3D" id="1.10.287.110">
    <property type="entry name" value="DnaJ domain"/>
    <property type="match status" value="1"/>
</dbReference>
<comment type="similarity">
    <text evidence="4">Belongs to the cyclin family.</text>
</comment>
<proteinExistence type="inferred from homology"/>
<feature type="domain" description="RRM" evidence="7">
    <location>
        <begin position="1300"/>
        <end position="1378"/>
    </location>
</feature>
<dbReference type="SMART" id="SM00360">
    <property type="entry name" value="RRM"/>
    <property type="match status" value="5"/>
</dbReference>
<dbReference type="InterPro" id="IPR043198">
    <property type="entry name" value="Cyclin/Ssn8"/>
</dbReference>
<dbReference type="Pfam" id="PF23551">
    <property type="entry name" value="Zn_ribbon_20"/>
    <property type="match status" value="1"/>
</dbReference>
<dbReference type="Gene3D" id="1.10.472.10">
    <property type="entry name" value="Cyclin-like"/>
    <property type="match status" value="2"/>
</dbReference>
<dbReference type="PROSITE" id="PS50102">
    <property type="entry name" value="RRM"/>
    <property type="match status" value="5"/>
</dbReference>
<dbReference type="SMART" id="SM00385">
    <property type="entry name" value="CYCLIN"/>
    <property type="match status" value="2"/>
</dbReference>
<dbReference type="CDD" id="cd12316">
    <property type="entry name" value="RRM3_RBM19_RRM2_MRD1"/>
    <property type="match status" value="1"/>
</dbReference>
<evidence type="ECO:0000256" key="2">
    <source>
        <dbReference type="ARBA" id="ARBA00023306"/>
    </source>
</evidence>
<dbReference type="SMART" id="SM00271">
    <property type="entry name" value="DnaJ"/>
    <property type="match status" value="1"/>
</dbReference>
<feature type="compositionally biased region" description="Low complexity" evidence="5">
    <location>
        <begin position="238"/>
        <end position="256"/>
    </location>
</feature>
<dbReference type="InterPro" id="IPR001623">
    <property type="entry name" value="DnaJ_domain"/>
</dbReference>
<gene>
    <name evidence="8" type="primary">A01p012200.1_BraROA</name>
    <name evidence="8" type="ORF">IGI04_001037</name>
</gene>
<feature type="region of interest" description="Disordered" evidence="5">
    <location>
        <begin position="1777"/>
        <end position="1805"/>
    </location>
</feature>
<feature type="domain" description="RRM" evidence="7">
    <location>
        <begin position="1489"/>
        <end position="1560"/>
    </location>
</feature>
<dbReference type="InterPro" id="IPR012677">
    <property type="entry name" value="Nucleotide-bd_a/b_plait_sf"/>
</dbReference>
<feature type="domain" description="RRM" evidence="7">
    <location>
        <begin position="1700"/>
        <end position="1777"/>
    </location>
</feature>
<evidence type="ECO:0000256" key="1">
    <source>
        <dbReference type="ARBA" id="ARBA00022618"/>
    </source>
</evidence>
<keyword evidence="2" id="KW-0131">Cell cycle</keyword>
<dbReference type="InterPro" id="IPR006671">
    <property type="entry name" value="Cyclin_N"/>
</dbReference>
<keyword evidence="9" id="KW-1185">Reference proteome</keyword>
<evidence type="ECO:0000256" key="3">
    <source>
        <dbReference type="PROSITE-ProRule" id="PRU00176"/>
    </source>
</evidence>
<feature type="region of interest" description="Disordered" evidence="5">
    <location>
        <begin position="138"/>
        <end position="399"/>
    </location>
</feature>
<evidence type="ECO:0000313" key="9">
    <source>
        <dbReference type="Proteomes" id="UP000823674"/>
    </source>
</evidence>
<dbReference type="Proteomes" id="UP000823674">
    <property type="component" value="Chromosome A01"/>
</dbReference>
<feature type="region of interest" description="Disordered" evidence="5">
    <location>
        <begin position="932"/>
        <end position="1030"/>
    </location>
</feature>
<keyword evidence="1" id="KW-0132">Cell division</keyword>
<dbReference type="CDD" id="cd06257">
    <property type="entry name" value="DnaJ"/>
    <property type="match status" value="1"/>
</dbReference>
<feature type="compositionally biased region" description="Basic and acidic residues" evidence="5">
    <location>
        <begin position="975"/>
        <end position="993"/>
    </location>
</feature>
<organism evidence="8 9">
    <name type="scientific">Brassica rapa subsp. trilocularis</name>
    <dbReference type="NCBI Taxonomy" id="1813537"/>
    <lineage>
        <taxon>Eukaryota</taxon>
        <taxon>Viridiplantae</taxon>
        <taxon>Streptophyta</taxon>
        <taxon>Embryophyta</taxon>
        <taxon>Tracheophyta</taxon>
        <taxon>Spermatophyta</taxon>
        <taxon>Magnoliopsida</taxon>
        <taxon>eudicotyledons</taxon>
        <taxon>Gunneridae</taxon>
        <taxon>Pentapetalae</taxon>
        <taxon>rosids</taxon>
        <taxon>malvids</taxon>
        <taxon>Brassicales</taxon>
        <taxon>Brassicaceae</taxon>
        <taxon>Brassiceae</taxon>
        <taxon>Brassica</taxon>
    </lineage>
</organism>
<feature type="compositionally biased region" description="Low complexity" evidence="5">
    <location>
        <begin position="186"/>
        <end position="230"/>
    </location>
</feature>
<feature type="compositionally biased region" description="Basic and acidic residues" evidence="5">
    <location>
        <begin position="1393"/>
        <end position="1402"/>
    </location>
</feature>
<dbReference type="CDD" id="cd20587">
    <property type="entry name" value="CYCLIN_AcCycT_rpt1"/>
    <property type="match status" value="1"/>
</dbReference>
<dbReference type="PRINTS" id="PR00625">
    <property type="entry name" value="JDOMAIN"/>
</dbReference>
<feature type="domain" description="RRM" evidence="7">
    <location>
        <begin position="1602"/>
        <end position="1685"/>
    </location>
</feature>
<feature type="region of interest" description="Disordered" evidence="5">
    <location>
        <begin position="767"/>
        <end position="882"/>
    </location>
</feature>
<protein>
    <submittedName>
        <fullName evidence="8">Uncharacterized protein</fullName>
    </submittedName>
</protein>
<feature type="compositionally biased region" description="Basic and acidic residues" evidence="5">
    <location>
        <begin position="1283"/>
        <end position="1293"/>
    </location>
</feature>
<feature type="compositionally biased region" description="Basic and acidic residues" evidence="5">
    <location>
        <begin position="1170"/>
        <end position="1183"/>
    </location>
</feature>
<keyword evidence="3" id="KW-0694">RNA-binding</keyword>
<dbReference type="PROSITE" id="PS00636">
    <property type="entry name" value="DNAJ_1"/>
    <property type="match status" value="1"/>
</dbReference>
<evidence type="ECO:0000259" key="7">
    <source>
        <dbReference type="PROSITE" id="PS50102"/>
    </source>
</evidence>
<sequence length="1805" mass="203700">MECNKDEAIRAMDIAKRKVTETDYTGAKTFAVKAQNLYPQLDGLKQVLMLIDVYISAGNKINGGEPDWYGVLGVDPLADDGVVKKQYRKLALLLHPDKNKCEGAEGAFKLILEAWSLLSDKVKRIAFDQKRRVVLVKEVKPRKGRKQKQEPKEPKQATKRQKQPAKEPKQPAKKQKQPPKEPKQPKQPAKQQKQPAKQQEQPTNQQEQPPKQQEQPTNQHEQPKEQQQAPKETKQEANEQQQPPKQPKQEANGQQEPPKEPKQEANEQQQPPKQPKQEANGQQEPPKEPKQEANEQQQPPKQPKQEANEEHQPPKQQPKQEANEQQQPPMQPKQEANEQQQPPKQPKQEANEQHQPPKQPKQRPNQQKQQPSPQKQQQRQPKSKASRNGRGRSNTPTSKVSTFWTMCNICETQHEYIRVFFVNKHVKCRSCLGSFKATEIEKSQQATEERVVVEESEEAARGIANSDFKVEERARKKLKTDGSCRVKKIAMAGVLGGECSYNESGVSSHSRNANESQDEVSRWYFARKEIEENSPSRLDKIDLKKETYLRKSYCTFLQDLGMKLKVPQITIATSIIFCHRFFIRQSHARNDRRMIATVCMFLAGKVEETPRPLKDVIVVSYEIIHKKDPVTAQKIKQKEVYEQQKELILIGEKIVLSTLGFDFNVNHPYKPLVEAIKKFKVAQNALAQVAWNFVNDGLRTSLCLQFKPHHIAAGAIFLAAKFLKVKLPSDGDKVWWQEFDVTPRILEDVSNQMLELYEQNSVPASQVSEVESSVGGGSSQQVGSRPISARPAHEHSNSDNPWGSSKATQNQSNDNGSGEAGSVITEHAETHQADQSRTKVEAPGKDKTERIDANLPDDSVPLDKSRSVVVKSGDAPVSQSPKDIKYLRDKVKAKLEAKKSQGEKTKKKDVIDEDDLIERELEDVEIAVEDAKGNEKKMGTEHGEILDGNNLVGNSEEGEMVDDVSSTMPSRKRKMESPCEKQLGEGKKQHIDNSEDADGGQKTSRGESSHNSHGDREARRHSQERSRICVKNLPKEVAEARLRDVFSKKGEITDAKLLRSREGTSRQMAFIGFRSEQDAQEAIKYFNNSYLDTFRISVETARKVGDENAPRPWSRHSLKKEEKLKENSEKNKKSNKEQEVDDPMREEFLDVMLRGKSKIWSNDTSVAPSVKKEKEALVKKADEPVVVSSGAAEKSSDTEKSKKRNVVAPTDDVDDLEYFKSRVKKNLSDSDSDSESGSDEDKADDDDDGEAGADTRISPVDGDDDEAGEVDEDAMEVGEEDDGKMAQDSKADSDDVLQTGRLFVRNLPYTATEEDLMEHFSPFGEISEVHLVLDRETKRSKGVAYILYQVPEHAARAMEVLDNDFFQGRLLHVLPSKPRVTDETSNLSKTFKQKKEEARKASEAGGNTKAWNSLFMRQDTILENTVRVYGVSKSELLDRESDDPAVRLALAETKVIAETKEALAKAGVNVAALEAFATGKGDEKNRSKHILLVKNLPFASTEKELAQMFGKFGIEKIILPPTKTMALVVFLEPADARSAIKKMAYKRYKDAPLYLEWAPADILEPKTVPENKEEKSDAGVNDVRRVNLEQEVNLDPDVTESNVLHVTNLSFKTTDESLMKHLKDLVKQGKILSVKIMKHVKNGKNVSSGYGFLEFDSVETATSVFRDLQGTSLDGHALKLRFTEHKRRDTVAKGSDKISTKLHVKNVAFETTEKELRQLFSPFGQIKGLRLPKRNIGQYAGYAFVEFMTKQEASNAKKALSSTHFYGRHLVIEWAKDDNSMEEKRRRSAAKYQENDTPKRRRTAE</sequence>
<dbReference type="SUPFAM" id="SSF54928">
    <property type="entry name" value="RNA-binding domain, RBD"/>
    <property type="match status" value="4"/>
</dbReference>
<dbReference type="InterPro" id="IPR036915">
    <property type="entry name" value="Cyclin-like_sf"/>
</dbReference>
<feature type="compositionally biased region" description="Basic and acidic residues" evidence="5">
    <location>
        <begin position="1793"/>
        <end position="1805"/>
    </location>
</feature>